<evidence type="ECO:0000313" key="5">
    <source>
        <dbReference type="EMBL" id="CAL5229943.1"/>
    </source>
</evidence>
<name>A0ABP1GI35_9CHLO</name>
<evidence type="ECO:0000256" key="1">
    <source>
        <dbReference type="ARBA" id="ARBA00010111"/>
    </source>
</evidence>
<keyword evidence="6" id="KW-1185">Reference proteome</keyword>
<evidence type="ECO:0000256" key="2">
    <source>
        <dbReference type="ARBA" id="ARBA00022980"/>
    </source>
</evidence>
<sequence>MKAFLGVPTTLSSSRSSLSGTSLSIGNQQRTPSRRGVIVEANSKTGIGLTKRGTRRARTRTSGFRARMQTPSGRAVLKARRKKGRHTLCPASNFRK</sequence>
<feature type="region of interest" description="Disordered" evidence="4">
    <location>
        <begin position="1"/>
        <end position="34"/>
    </location>
</feature>
<protein>
    <submittedName>
        <fullName evidence="5">G13371 protein</fullName>
    </submittedName>
</protein>
<evidence type="ECO:0000256" key="3">
    <source>
        <dbReference type="ARBA" id="ARBA00023274"/>
    </source>
</evidence>
<gene>
    <name evidence="5" type="primary">g13371</name>
    <name evidence="5" type="ORF">VP750_LOCUS11849</name>
</gene>
<feature type="compositionally biased region" description="Basic residues" evidence="4">
    <location>
        <begin position="77"/>
        <end position="86"/>
    </location>
</feature>
<organism evidence="5 6">
    <name type="scientific">Coccomyxa viridis</name>
    <dbReference type="NCBI Taxonomy" id="1274662"/>
    <lineage>
        <taxon>Eukaryota</taxon>
        <taxon>Viridiplantae</taxon>
        <taxon>Chlorophyta</taxon>
        <taxon>core chlorophytes</taxon>
        <taxon>Trebouxiophyceae</taxon>
        <taxon>Trebouxiophyceae incertae sedis</taxon>
        <taxon>Coccomyxaceae</taxon>
        <taxon>Coccomyxa</taxon>
    </lineage>
</organism>
<feature type="region of interest" description="Disordered" evidence="4">
    <location>
        <begin position="49"/>
        <end position="96"/>
    </location>
</feature>
<dbReference type="HAMAP" id="MF_00391">
    <property type="entry name" value="Ribosomal_bL34"/>
    <property type="match status" value="1"/>
</dbReference>
<dbReference type="Pfam" id="PF00468">
    <property type="entry name" value="Ribosomal_L34"/>
    <property type="match status" value="1"/>
</dbReference>
<dbReference type="NCBIfam" id="TIGR01030">
    <property type="entry name" value="rpmH_bact"/>
    <property type="match status" value="1"/>
</dbReference>
<keyword evidence="3" id="KW-0687">Ribonucleoprotein</keyword>
<comment type="caution">
    <text evidence="5">The sequence shown here is derived from an EMBL/GenBank/DDBJ whole genome shotgun (WGS) entry which is preliminary data.</text>
</comment>
<keyword evidence="2" id="KW-0689">Ribosomal protein</keyword>
<dbReference type="Proteomes" id="UP001497392">
    <property type="component" value="Unassembled WGS sequence"/>
</dbReference>
<dbReference type="InterPro" id="IPR000271">
    <property type="entry name" value="Ribosomal_bL34"/>
</dbReference>
<dbReference type="Gene3D" id="1.10.287.3980">
    <property type="match status" value="1"/>
</dbReference>
<evidence type="ECO:0000256" key="4">
    <source>
        <dbReference type="SAM" id="MobiDB-lite"/>
    </source>
</evidence>
<dbReference type="EMBL" id="CAXHTA020000021">
    <property type="protein sequence ID" value="CAL5229943.1"/>
    <property type="molecule type" value="Genomic_DNA"/>
</dbReference>
<evidence type="ECO:0000313" key="6">
    <source>
        <dbReference type="Proteomes" id="UP001497392"/>
    </source>
</evidence>
<reference evidence="5 6" key="1">
    <citation type="submission" date="2024-06" db="EMBL/GenBank/DDBJ databases">
        <authorList>
            <person name="Kraege A."/>
            <person name="Thomma B."/>
        </authorList>
    </citation>
    <scope>NUCLEOTIDE SEQUENCE [LARGE SCALE GENOMIC DNA]</scope>
</reference>
<feature type="compositionally biased region" description="Low complexity" evidence="4">
    <location>
        <begin position="9"/>
        <end position="24"/>
    </location>
</feature>
<proteinExistence type="inferred from homology"/>
<comment type="similarity">
    <text evidence="1">Belongs to the bacterial ribosomal protein bL34 family.</text>
</comment>
<accession>A0ABP1GI35</accession>